<evidence type="ECO:0000313" key="4">
    <source>
        <dbReference type="Proteomes" id="UP000027195"/>
    </source>
</evidence>
<name>A0A067LYZ0_BOTB1</name>
<keyword evidence="1" id="KW-1133">Transmembrane helix</keyword>
<protein>
    <recommendedName>
        <fullName evidence="2">Protein kinase domain-containing protein</fullName>
    </recommendedName>
</protein>
<dbReference type="STRING" id="930990.A0A067LYZ0"/>
<dbReference type="Proteomes" id="UP000027195">
    <property type="component" value="Unassembled WGS sequence"/>
</dbReference>
<dbReference type="HOGENOM" id="CLU_043287_0_0_1"/>
<keyword evidence="4" id="KW-1185">Reference proteome</keyword>
<feature type="non-terminal residue" evidence="3">
    <location>
        <position position="1"/>
    </location>
</feature>
<keyword evidence="1" id="KW-0812">Transmembrane</keyword>
<keyword evidence="1" id="KW-0472">Membrane</keyword>
<dbReference type="AlphaFoldDB" id="A0A067LYZ0"/>
<evidence type="ECO:0000256" key="1">
    <source>
        <dbReference type="SAM" id="Phobius"/>
    </source>
</evidence>
<reference evidence="4" key="1">
    <citation type="journal article" date="2014" name="Proc. Natl. Acad. Sci. U.S.A.">
        <title>Extensive sampling of basidiomycete genomes demonstrates inadequacy of the white-rot/brown-rot paradigm for wood decay fungi.</title>
        <authorList>
            <person name="Riley R."/>
            <person name="Salamov A.A."/>
            <person name="Brown D.W."/>
            <person name="Nagy L.G."/>
            <person name="Floudas D."/>
            <person name="Held B.W."/>
            <person name="Levasseur A."/>
            <person name="Lombard V."/>
            <person name="Morin E."/>
            <person name="Otillar R."/>
            <person name="Lindquist E.A."/>
            <person name="Sun H."/>
            <person name="LaButti K.M."/>
            <person name="Schmutz J."/>
            <person name="Jabbour D."/>
            <person name="Luo H."/>
            <person name="Baker S.E."/>
            <person name="Pisabarro A.G."/>
            <person name="Walton J.D."/>
            <person name="Blanchette R.A."/>
            <person name="Henrissat B."/>
            <person name="Martin F."/>
            <person name="Cullen D."/>
            <person name="Hibbett D.S."/>
            <person name="Grigoriev I.V."/>
        </authorList>
    </citation>
    <scope>NUCLEOTIDE SEQUENCE [LARGE SCALE GENOMIC DNA]</scope>
    <source>
        <strain evidence="4">FD-172 SS1</strain>
    </source>
</reference>
<gene>
    <name evidence="3" type="ORF">BOTBODRAFT_118615</name>
</gene>
<dbReference type="EMBL" id="KL198090">
    <property type="protein sequence ID" value="KDQ08469.1"/>
    <property type="molecule type" value="Genomic_DNA"/>
</dbReference>
<organism evidence="3 4">
    <name type="scientific">Botryobasidium botryosum (strain FD-172 SS1)</name>
    <dbReference type="NCBI Taxonomy" id="930990"/>
    <lineage>
        <taxon>Eukaryota</taxon>
        <taxon>Fungi</taxon>
        <taxon>Dikarya</taxon>
        <taxon>Basidiomycota</taxon>
        <taxon>Agaricomycotina</taxon>
        <taxon>Agaricomycetes</taxon>
        <taxon>Cantharellales</taxon>
        <taxon>Botryobasidiaceae</taxon>
        <taxon>Botryobasidium</taxon>
    </lineage>
</organism>
<evidence type="ECO:0000313" key="3">
    <source>
        <dbReference type="EMBL" id="KDQ08469.1"/>
    </source>
</evidence>
<dbReference type="InterPro" id="IPR011009">
    <property type="entry name" value="Kinase-like_dom_sf"/>
</dbReference>
<dbReference type="PROSITE" id="PS00108">
    <property type="entry name" value="PROTEIN_KINASE_ST"/>
    <property type="match status" value="1"/>
</dbReference>
<proteinExistence type="predicted"/>
<feature type="transmembrane region" description="Helical" evidence="1">
    <location>
        <begin position="356"/>
        <end position="379"/>
    </location>
</feature>
<dbReference type="Pfam" id="PF07714">
    <property type="entry name" value="PK_Tyr_Ser-Thr"/>
    <property type="match status" value="1"/>
</dbReference>
<dbReference type="InterPro" id="IPR008271">
    <property type="entry name" value="Ser/Thr_kinase_AS"/>
</dbReference>
<feature type="domain" description="Protein kinase" evidence="2">
    <location>
        <begin position="1"/>
        <end position="265"/>
    </location>
</feature>
<dbReference type="SUPFAM" id="SSF56112">
    <property type="entry name" value="Protein kinase-like (PK-like)"/>
    <property type="match status" value="1"/>
</dbReference>
<dbReference type="PROSITE" id="PS50011">
    <property type="entry name" value="PROTEIN_KINASE_DOM"/>
    <property type="match status" value="1"/>
</dbReference>
<sequence length="383" mass="43130">PPCGGGFADCWEGTFLGELKVAMKTPRSALREVAKRVSREIKVWRRLKHPNILPFIGCCTLEDTPYMVSPWVENGDALAYVRRSPRSCSLDLLAQVASGLQYLHEFKPPVIHGDLKSSNILVSEQGVAFITDFGLSAVKSAQNAVDSNSAAWHRGGHPRWQAPELLLQEDTRRTEATDIFAFGRVMLEVSMFPPRVRFLTGEVPFSKLSSYQVLLEVIGYRHPARPRGDDAAERGLDDEMWRLMQRCWSKDPALRPAVADITTYLQSCLINRSHASGAVAKPWRISIVEIAATLTTHVFIYWATSLVMSVVRPSLIPAYSIPDALLDLLFTSWVISPVLWKILTSLYDALRILHGLVIWLSYYPSLQWLIGSYVLYLIYRILS</sequence>
<dbReference type="InterPro" id="IPR051681">
    <property type="entry name" value="Ser/Thr_Kinases-Pseudokinases"/>
</dbReference>
<dbReference type="InterPro" id="IPR000719">
    <property type="entry name" value="Prot_kinase_dom"/>
</dbReference>
<dbReference type="InterPro" id="IPR001245">
    <property type="entry name" value="Ser-Thr/Tyr_kinase_cat_dom"/>
</dbReference>
<dbReference type="GO" id="GO:0004674">
    <property type="term" value="F:protein serine/threonine kinase activity"/>
    <property type="evidence" value="ECO:0007669"/>
    <property type="project" value="TreeGrafter"/>
</dbReference>
<dbReference type="SMART" id="SM00220">
    <property type="entry name" value="S_TKc"/>
    <property type="match status" value="1"/>
</dbReference>
<dbReference type="PANTHER" id="PTHR44329">
    <property type="entry name" value="SERINE/THREONINE-PROTEIN KINASE TNNI3K-RELATED"/>
    <property type="match status" value="1"/>
</dbReference>
<dbReference type="InParanoid" id="A0A067LYZ0"/>
<dbReference type="Gene3D" id="1.10.510.10">
    <property type="entry name" value="Transferase(Phosphotransferase) domain 1"/>
    <property type="match status" value="1"/>
</dbReference>
<evidence type="ECO:0000259" key="2">
    <source>
        <dbReference type="PROSITE" id="PS50011"/>
    </source>
</evidence>
<dbReference type="OrthoDB" id="346907at2759"/>
<accession>A0A067LYZ0</accession>
<dbReference type="GO" id="GO:0005524">
    <property type="term" value="F:ATP binding"/>
    <property type="evidence" value="ECO:0007669"/>
    <property type="project" value="InterPro"/>
</dbReference>